<dbReference type="InParanoid" id="A0A1Z5RI25"/>
<dbReference type="Gramene" id="OQU83317">
    <property type="protein sequence ID" value="OQU83317"/>
    <property type="gene ID" value="SORBI_3005G107250"/>
</dbReference>
<evidence type="ECO:0000256" key="1">
    <source>
        <dbReference type="SAM" id="MobiDB-lite"/>
    </source>
</evidence>
<proteinExistence type="predicted"/>
<protein>
    <submittedName>
        <fullName evidence="2">Uncharacterized protein</fullName>
    </submittedName>
</protein>
<accession>A0A1Z5RI25</accession>
<gene>
    <name evidence="2" type="ORF">SORBI_3005G107250</name>
</gene>
<feature type="region of interest" description="Disordered" evidence="1">
    <location>
        <begin position="39"/>
        <end position="60"/>
    </location>
</feature>
<reference evidence="3" key="2">
    <citation type="journal article" date="2018" name="Plant J.">
        <title>The Sorghum bicolor reference genome: improved assembly, gene annotations, a transcriptome atlas, and signatures of genome organization.</title>
        <authorList>
            <person name="McCormick R.F."/>
            <person name="Truong S.K."/>
            <person name="Sreedasyam A."/>
            <person name="Jenkins J."/>
            <person name="Shu S."/>
            <person name="Sims D."/>
            <person name="Kennedy M."/>
            <person name="Amirebrahimi M."/>
            <person name="Weers B.D."/>
            <person name="McKinley B."/>
            <person name="Mattison A."/>
            <person name="Morishige D.T."/>
            <person name="Grimwood J."/>
            <person name="Schmutz J."/>
            <person name="Mullet J.E."/>
        </authorList>
    </citation>
    <scope>NUCLEOTIDE SEQUENCE [LARGE SCALE GENOMIC DNA]</scope>
    <source>
        <strain evidence="3">cv. BTx623</strain>
    </source>
</reference>
<evidence type="ECO:0000313" key="3">
    <source>
        <dbReference type="Proteomes" id="UP000000768"/>
    </source>
</evidence>
<dbReference type="EMBL" id="CM000764">
    <property type="protein sequence ID" value="OQU83317.1"/>
    <property type="molecule type" value="Genomic_DNA"/>
</dbReference>
<reference evidence="2 3" key="1">
    <citation type="journal article" date="2009" name="Nature">
        <title>The Sorghum bicolor genome and the diversification of grasses.</title>
        <authorList>
            <person name="Paterson A.H."/>
            <person name="Bowers J.E."/>
            <person name="Bruggmann R."/>
            <person name="Dubchak I."/>
            <person name="Grimwood J."/>
            <person name="Gundlach H."/>
            <person name="Haberer G."/>
            <person name="Hellsten U."/>
            <person name="Mitros T."/>
            <person name="Poliakov A."/>
            <person name="Schmutz J."/>
            <person name="Spannagl M."/>
            <person name="Tang H."/>
            <person name="Wang X."/>
            <person name="Wicker T."/>
            <person name="Bharti A.K."/>
            <person name="Chapman J."/>
            <person name="Feltus F.A."/>
            <person name="Gowik U."/>
            <person name="Grigoriev I.V."/>
            <person name="Lyons E."/>
            <person name="Maher C.A."/>
            <person name="Martis M."/>
            <person name="Narechania A."/>
            <person name="Otillar R.P."/>
            <person name="Penning B.W."/>
            <person name="Salamov A.A."/>
            <person name="Wang Y."/>
            <person name="Zhang L."/>
            <person name="Carpita N.C."/>
            <person name="Freeling M."/>
            <person name="Gingle A.R."/>
            <person name="Hash C.T."/>
            <person name="Keller B."/>
            <person name="Klein P."/>
            <person name="Kresovich S."/>
            <person name="McCann M.C."/>
            <person name="Ming R."/>
            <person name="Peterson D.G."/>
            <person name="Mehboob-ur-Rahman"/>
            <person name="Ware D."/>
            <person name="Westhoff P."/>
            <person name="Mayer K.F."/>
            <person name="Messing J."/>
            <person name="Rokhsar D.S."/>
        </authorList>
    </citation>
    <scope>NUCLEOTIDE SEQUENCE [LARGE SCALE GENOMIC DNA]</scope>
    <source>
        <strain evidence="3">cv. BTx623</strain>
    </source>
</reference>
<organism evidence="2 3">
    <name type="scientific">Sorghum bicolor</name>
    <name type="common">Sorghum</name>
    <name type="synonym">Sorghum vulgare</name>
    <dbReference type="NCBI Taxonomy" id="4558"/>
    <lineage>
        <taxon>Eukaryota</taxon>
        <taxon>Viridiplantae</taxon>
        <taxon>Streptophyta</taxon>
        <taxon>Embryophyta</taxon>
        <taxon>Tracheophyta</taxon>
        <taxon>Spermatophyta</taxon>
        <taxon>Magnoliopsida</taxon>
        <taxon>Liliopsida</taxon>
        <taxon>Poales</taxon>
        <taxon>Poaceae</taxon>
        <taxon>PACMAD clade</taxon>
        <taxon>Panicoideae</taxon>
        <taxon>Andropogonodae</taxon>
        <taxon>Andropogoneae</taxon>
        <taxon>Sorghinae</taxon>
        <taxon>Sorghum</taxon>
    </lineage>
</organism>
<evidence type="ECO:0000313" key="2">
    <source>
        <dbReference type="EMBL" id="OQU83317.1"/>
    </source>
</evidence>
<dbReference type="AlphaFoldDB" id="A0A1Z5RI25"/>
<name>A0A1Z5RI25_SORBI</name>
<sequence>MSITVRIYKDKMGMKPNFTYRTVDGKLGRLSSHTFDSYSVDSHTTRRKTKEMGDADADSRPRYVIPNEPTFRLLVGPSSIAALLFSHPSVDAYAYRIALRLRGADCIYCLVILHSRASLSFFIF</sequence>
<dbReference type="Proteomes" id="UP000000768">
    <property type="component" value="Chromosome 5"/>
</dbReference>
<feature type="compositionally biased region" description="Basic and acidic residues" evidence="1">
    <location>
        <begin position="50"/>
        <end position="60"/>
    </location>
</feature>
<keyword evidence="3" id="KW-1185">Reference proteome</keyword>